<dbReference type="InterPro" id="IPR029058">
    <property type="entry name" value="AB_hydrolase_fold"/>
</dbReference>
<dbReference type="AlphaFoldDB" id="A0A0P6X683"/>
<dbReference type="RefSeq" id="WP_062422352.1">
    <property type="nucleotide sequence ID" value="NZ_BBYA01000010.1"/>
</dbReference>
<dbReference type="Proteomes" id="UP000050430">
    <property type="component" value="Unassembled WGS sequence"/>
</dbReference>
<dbReference type="GO" id="GO:0006508">
    <property type="term" value="P:proteolysis"/>
    <property type="evidence" value="ECO:0007669"/>
    <property type="project" value="InterPro"/>
</dbReference>
<dbReference type="EMBL" id="LGCK01000014">
    <property type="protein sequence ID" value="KPL70461.1"/>
    <property type="molecule type" value="Genomic_DNA"/>
</dbReference>
<dbReference type="GO" id="GO:0008236">
    <property type="term" value="F:serine-type peptidase activity"/>
    <property type="evidence" value="ECO:0007669"/>
    <property type="project" value="InterPro"/>
</dbReference>
<dbReference type="InterPro" id="IPR050585">
    <property type="entry name" value="Xaa-Pro_dipeptidyl-ppase/CocE"/>
</dbReference>
<dbReference type="InterPro" id="IPR011042">
    <property type="entry name" value="6-blade_b-propeller_TolB-like"/>
</dbReference>
<dbReference type="Gene3D" id="2.120.10.30">
    <property type="entry name" value="TolB, C-terminal domain"/>
    <property type="match status" value="1"/>
</dbReference>
<dbReference type="SUPFAM" id="SSF69322">
    <property type="entry name" value="Tricorn protease domain 2"/>
    <property type="match status" value="1"/>
</dbReference>
<sequence length="627" mass="68931">MNSKETCTYGLWPSQVSAAAAGQKLRLEDVQFASGNGTLLWVEGRSGTGVLVQQKPGDARRDLTSSGFSVRGGIGYGGGEFTTHKGIVVFADKSGRLYKTELENGLPVSITPTFGAFADPQISPDGAWVLAIYSNGKEDLLSITDIEGSGWPVQLVKGADFYMSPRWHPGSKIVAWVEWNHPNMPWDGTTLMLGRLEGTPPRLIDSHSVAGEIDQAVSQPEFSSDGRYLSYIVSNGEWEDLVLLELQTGESRVLVKGDGFHLAQPAWVQGMRFYGWAGNSRDIFYIRNHGGFASLWHVDIETGQSDQIDTAPYTWITQLAVSQEGNDVAFLASAAGIPPRVVRWDGFQMHVVAYSDTERLPSGYFSNAVPLEWKASDDSVVYGTYYPPSNPGFESEGLPPAIVYIHGGPTSEQPVTYNSERIYFTSRGYAWLDVNYRGSSGFGRSYLQALKHSWGEKDVEDAVGAAHALIENRLADPKKLIIRGGSAGGYTVLNALIRNPGLFKAGICLYGVSNLFTLVQDTHKFEARYNDSMVGSLPEAAEKYHAWSPVFHAQSIRDALAVFQGSVDRVVPPSQSEEIVNAVRRNGVPLLYKVYEGEGHGFRKDETLADYYSEVERFLQQFVLFAV</sequence>
<dbReference type="STRING" id="229920.ADM99_15095"/>
<reference evidence="2 3" key="1">
    <citation type="submission" date="2015-07" db="EMBL/GenBank/DDBJ databases">
        <title>Genome sequence of Leptolinea tardivitalis DSM 16556.</title>
        <authorList>
            <person name="Hemp J."/>
            <person name="Ward L.M."/>
            <person name="Pace L.A."/>
            <person name="Fischer W.W."/>
        </authorList>
    </citation>
    <scope>NUCLEOTIDE SEQUENCE [LARGE SCALE GENOMIC DNA]</scope>
    <source>
        <strain evidence="2 3">YMTK-2</strain>
    </source>
</reference>
<dbReference type="OrthoDB" id="108903at2"/>
<dbReference type="PATRIC" id="fig|229920.5.peg.383"/>
<evidence type="ECO:0000259" key="1">
    <source>
        <dbReference type="Pfam" id="PF00326"/>
    </source>
</evidence>
<dbReference type="InterPro" id="IPR015943">
    <property type="entry name" value="WD40/YVTN_repeat-like_dom_sf"/>
</dbReference>
<dbReference type="Pfam" id="PF00326">
    <property type="entry name" value="Peptidase_S9"/>
    <property type="match status" value="1"/>
</dbReference>
<protein>
    <recommendedName>
        <fullName evidence="1">Peptidase S9 prolyl oligopeptidase catalytic domain-containing protein</fullName>
    </recommendedName>
</protein>
<name>A0A0P6X683_9CHLR</name>
<keyword evidence="3" id="KW-1185">Reference proteome</keyword>
<dbReference type="SUPFAM" id="SSF53474">
    <property type="entry name" value="alpha/beta-Hydrolases"/>
    <property type="match status" value="1"/>
</dbReference>
<organism evidence="2 3">
    <name type="scientific">Leptolinea tardivitalis</name>
    <dbReference type="NCBI Taxonomy" id="229920"/>
    <lineage>
        <taxon>Bacteria</taxon>
        <taxon>Bacillati</taxon>
        <taxon>Chloroflexota</taxon>
        <taxon>Anaerolineae</taxon>
        <taxon>Anaerolineales</taxon>
        <taxon>Anaerolineaceae</taxon>
        <taxon>Leptolinea</taxon>
    </lineage>
</organism>
<dbReference type="PANTHER" id="PTHR43056:SF5">
    <property type="entry name" value="PEPTIDASE S9 PROLYL OLIGOPEPTIDASE CATALYTIC DOMAIN-CONTAINING PROTEIN"/>
    <property type="match status" value="1"/>
</dbReference>
<proteinExistence type="predicted"/>
<accession>A0A0P6X683</accession>
<evidence type="ECO:0000313" key="2">
    <source>
        <dbReference type="EMBL" id="KPL70461.1"/>
    </source>
</evidence>
<dbReference type="Gene3D" id="3.40.50.1820">
    <property type="entry name" value="alpha/beta hydrolase"/>
    <property type="match status" value="1"/>
</dbReference>
<dbReference type="Gene3D" id="2.130.10.10">
    <property type="entry name" value="YVTN repeat-like/Quinoprotein amine dehydrogenase"/>
    <property type="match status" value="1"/>
</dbReference>
<gene>
    <name evidence="2" type="ORF">ADM99_15095</name>
</gene>
<evidence type="ECO:0000313" key="3">
    <source>
        <dbReference type="Proteomes" id="UP000050430"/>
    </source>
</evidence>
<dbReference type="InterPro" id="IPR001375">
    <property type="entry name" value="Peptidase_S9_cat"/>
</dbReference>
<dbReference type="PANTHER" id="PTHR43056">
    <property type="entry name" value="PEPTIDASE S9 PROLYL OLIGOPEPTIDASE"/>
    <property type="match status" value="1"/>
</dbReference>
<comment type="caution">
    <text evidence="2">The sequence shown here is derived from an EMBL/GenBank/DDBJ whole genome shotgun (WGS) entry which is preliminary data.</text>
</comment>
<feature type="domain" description="Peptidase S9 prolyl oligopeptidase catalytic" evidence="1">
    <location>
        <begin position="418"/>
        <end position="621"/>
    </location>
</feature>